<dbReference type="GO" id="GO:0016651">
    <property type="term" value="F:oxidoreductase activity, acting on NAD(P)H"/>
    <property type="evidence" value="ECO:0007669"/>
    <property type="project" value="UniProtKB-ARBA"/>
</dbReference>
<evidence type="ECO:0000256" key="5">
    <source>
        <dbReference type="ARBA" id="ARBA00022630"/>
    </source>
</evidence>
<evidence type="ECO:0000256" key="3">
    <source>
        <dbReference type="ARBA" id="ARBA00005267"/>
    </source>
</evidence>
<evidence type="ECO:0000313" key="11">
    <source>
        <dbReference type="Proteomes" id="UP000306477"/>
    </source>
</evidence>
<dbReference type="InterPro" id="IPR010087">
    <property type="entry name" value="Flav_short"/>
</dbReference>
<dbReference type="Proteomes" id="UP000306477">
    <property type="component" value="Unassembled WGS sequence"/>
</dbReference>
<evidence type="ECO:0000256" key="6">
    <source>
        <dbReference type="ARBA" id="ARBA00022643"/>
    </source>
</evidence>
<gene>
    <name evidence="10" type="ORF">E1I69_10050</name>
</gene>
<dbReference type="NCBIfam" id="TIGR01753">
    <property type="entry name" value="flav_short"/>
    <property type="match status" value="1"/>
</dbReference>
<dbReference type="NCBIfam" id="NF005216">
    <property type="entry name" value="PRK06703.1"/>
    <property type="match status" value="1"/>
</dbReference>
<dbReference type="AlphaFoldDB" id="A0A4S3PSL5"/>
<name>A0A4S3PSL5_9BACI</name>
<evidence type="ECO:0000256" key="4">
    <source>
        <dbReference type="ARBA" id="ARBA00022448"/>
    </source>
</evidence>
<dbReference type="OrthoDB" id="9790745at2"/>
<dbReference type="NCBIfam" id="NF005246">
    <property type="entry name" value="PRK06756.1"/>
    <property type="match status" value="1"/>
</dbReference>
<dbReference type="Gene3D" id="3.40.50.360">
    <property type="match status" value="1"/>
</dbReference>
<comment type="cofactor">
    <cofactor evidence="1 8">
        <name>FMN</name>
        <dbReference type="ChEBI" id="CHEBI:58210"/>
    </cofactor>
</comment>
<sequence>MTNAILVYASMSGNTELMATYIAEGVQEKGIQLDVKECFEIDPEEMVKYDGIIIGSYTWGEGELPDELLDFYEEMDHLDFHFKKSAVFGSGSTLYSNYGGAVDLLMEKLKERGADVIADPLKVELTPNEKDERICKEFGRQFAEKLIAS</sequence>
<comment type="function">
    <text evidence="2 8">Low-potential electron donor to a number of redox enzymes.</text>
</comment>
<evidence type="ECO:0000259" key="9">
    <source>
        <dbReference type="PROSITE" id="PS50902"/>
    </source>
</evidence>
<dbReference type="SUPFAM" id="SSF52218">
    <property type="entry name" value="Flavoproteins"/>
    <property type="match status" value="1"/>
</dbReference>
<evidence type="ECO:0000256" key="8">
    <source>
        <dbReference type="RuleBase" id="RU367037"/>
    </source>
</evidence>
<proteinExistence type="inferred from homology"/>
<reference evidence="10 11" key="1">
    <citation type="journal article" date="2019" name="Indoor Air">
        <title>Impacts of indoor surface finishes on bacterial viability.</title>
        <authorList>
            <person name="Hu J."/>
            <person name="Maamar S.B."/>
            <person name="Glawe A.J."/>
            <person name="Gottel N."/>
            <person name="Gilbert J.A."/>
            <person name="Hartmann E.M."/>
        </authorList>
    </citation>
    <scope>NUCLEOTIDE SEQUENCE [LARGE SCALE GENOMIC DNA]</scope>
    <source>
        <strain evidence="10 11">AF060A6</strain>
    </source>
</reference>
<dbReference type="EMBL" id="SLUB01000014">
    <property type="protein sequence ID" value="THE12727.1"/>
    <property type="molecule type" value="Genomic_DNA"/>
</dbReference>
<dbReference type="PANTHER" id="PTHR42809:SF1">
    <property type="entry name" value="FLAVODOXIN 1"/>
    <property type="match status" value="1"/>
</dbReference>
<dbReference type="PANTHER" id="PTHR42809">
    <property type="entry name" value="FLAVODOXIN 2"/>
    <property type="match status" value="1"/>
</dbReference>
<keyword evidence="11" id="KW-1185">Reference proteome</keyword>
<keyword evidence="4 8" id="KW-0813">Transport</keyword>
<dbReference type="InterPro" id="IPR029039">
    <property type="entry name" value="Flavoprotein-like_sf"/>
</dbReference>
<comment type="similarity">
    <text evidence="3 8">Belongs to the flavodoxin family.</text>
</comment>
<evidence type="ECO:0000256" key="2">
    <source>
        <dbReference type="ARBA" id="ARBA00003297"/>
    </source>
</evidence>
<keyword evidence="7 8" id="KW-0249">Electron transport</keyword>
<protein>
    <recommendedName>
        <fullName evidence="8">Flavodoxin</fullName>
    </recommendedName>
</protein>
<dbReference type="Pfam" id="PF00258">
    <property type="entry name" value="Flavodoxin_1"/>
    <property type="match status" value="1"/>
</dbReference>
<dbReference type="InterPro" id="IPR001226">
    <property type="entry name" value="Flavodoxin_CS"/>
</dbReference>
<keyword evidence="5 8" id="KW-0285">Flavoprotein</keyword>
<accession>A0A4S3PSL5</accession>
<dbReference type="GO" id="GO:0010181">
    <property type="term" value="F:FMN binding"/>
    <property type="evidence" value="ECO:0007669"/>
    <property type="project" value="UniProtKB-UniRule"/>
</dbReference>
<dbReference type="InterPro" id="IPR050619">
    <property type="entry name" value="Flavodoxin"/>
</dbReference>
<feature type="domain" description="Flavodoxin-like" evidence="9">
    <location>
        <begin position="4"/>
        <end position="143"/>
    </location>
</feature>
<evidence type="ECO:0000256" key="1">
    <source>
        <dbReference type="ARBA" id="ARBA00001917"/>
    </source>
</evidence>
<organism evidence="10 11">
    <name type="scientific">Bacillus timonensis</name>
    <dbReference type="NCBI Taxonomy" id="1033734"/>
    <lineage>
        <taxon>Bacteria</taxon>
        <taxon>Bacillati</taxon>
        <taxon>Bacillota</taxon>
        <taxon>Bacilli</taxon>
        <taxon>Bacillales</taxon>
        <taxon>Bacillaceae</taxon>
        <taxon>Bacillus</taxon>
    </lineage>
</organism>
<evidence type="ECO:0000313" key="10">
    <source>
        <dbReference type="EMBL" id="THE12727.1"/>
    </source>
</evidence>
<keyword evidence="6 8" id="KW-0288">FMN</keyword>
<evidence type="ECO:0000256" key="7">
    <source>
        <dbReference type="ARBA" id="ARBA00022982"/>
    </source>
</evidence>
<dbReference type="InterPro" id="IPR008254">
    <property type="entry name" value="Flavodoxin/NO_synth"/>
</dbReference>
<comment type="caution">
    <text evidence="10">The sequence shown here is derived from an EMBL/GenBank/DDBJ whole genome shotgun (WGS) entry which is preliminary data.</text>
</comment>
<dbReference type="RefSeq" id="WP_136379478.1">
    <property type="nucleotide sequence ID" value="NZ_SLUB01000014.1"/>
</dbReference>
<dbReference type="PROSITE" id="PS50902">
    <property type="entry name" value="FLAVODOXIN_LIKE"/>
    <property type="match status" value="1"/>
</dbReference>
<dbReference type="PROSITE" id="PS00201">
    <property type="entry name" value="FLAVODOXIN"/>
    <property type="match status" value="1"/>
</dbReference>
<dbReference type="GO" id="GO:0009055">
    <property type="term" value="F:electron transfer activity"/>
    <property type="evidence" value="ECO:0007669"/>
    <property type="project" value="UniProtKB-UniRule"/>
</dbReference>